<protein>
    <recommendedName>
        <fullName evidence="3">DUF2384 domain-containing protein</fullName>
    </recommendedName>
</protein>
<evidence type="ECO:0000313" key="2">
    <source>
        <dbReference type="Proteomes" id="UP000199040"/>
    </source>
</evidence>
<dbReference type="Proteomes" id="UP000199040">
    <property type="component" value="Unassembled WGS sequence"/>
</dbReference>
<keyword evidence="2" id="KW-1185">Reference proteome</keyword>
<dbReference type="EMBL" id="FOPY01000014">
    <property type="protein sequence ID" value="SFI01733.1"/>
    <property type="molecule type" value="Genomic_DNA"/>
</dbReference>
<organism evidence="1 2">
    <name type="scientific">Modicisalibacter xianhensis</name>
    <dbReference type="NCBI Taxonomy" id="442341"/>
    <lineage>
        <taxon>Bacteria</taxon>
        <taxon>Pseudomonadati</taxon>
        <taxon>Pseudomonadota</taxon>
        <taxon>Gammaproteobacteria</taxon>
        <taxon>Oceanospirillales</taxon>
        <taxon>Halomonadaceae</taxon>
        <taxon>Modicisalibacter</taxon>
    </lineage>
</organism>
<reference evidence="1 2" key="1">
    <citation type="submission" date="2016-10" db="EMBL/GenBank/DDBJ databases">
        <authorList>
            <person name="de Groot N.N."/>
        </authorList>
    </citation>
    <scope>NUCLEOTIDE SEQUENCE [LARGE SCALE GENOMIC DNA]</scope>
    <source>
        <strain evidence="1 2">CGMCC 1.6848</strain>
    </source>
</reference>
<accession>A0A1I3ES58</accession>
<evidence type="ECO:0000313" key="1">
    <source>
        <dbReference type="EMBL" id="SFI01733.1"/>
    </source>
</evidence>
<dbReference type="RefSeq" id="WP_092848944.1">
    <property type="nucleotide sequence ID" value="NZ_FOPY01000014.1"/>
</dbReference>
<name>A0A1I3ES58_9GAMM</name>
<evidence type="ECO:0008006" key="3">
    <source>
        <dbReference type="Google" id="ProtNLM"/>
    </source>
</evidence>
<sequence length="139" mass="15277">MNAEAIKEPSDYDAPDTFDQFLADLKARARQTKSPIISPRMFCLALGMDVQTLASRAHVHRVTVNRAQGAEKLQAYLRDAVRVMGAAADVNGSFQDAAFWFRNEPIGVFDFKTPEQLVSEGRAEDLLRYVQSLSAGAAG</sequence>
<proteinExistence type="predicted"/>
<gene>
    <name evidence="1" type="ORF">SAMN04487959_114142</name>
</gene>
<dbReference type="STRING" id="442341.SAMN04487959_114142"/>
<dbReference type="AlphaFoldDB" id="A0A1I3ES58"/>